<evidence type="ECO:0000313" key="2">
    <source>
        <dbReference type="EMBL" id="KXH60273.1"/>
    </source>
</evidence>
<evidence type="ECO:0000256" key="1">
    <source>
        <dbReference type="SAM" id="MobiDB-lite"/>
    </source>
</evidence>
<evidence type="ECO:0000313" key="3">
    <source>
        <dbReference type="Proteomes" id="UP000070121"/>
    </source>
</evidence>
<dbReference type="Proteomes" id="UP000070121">
    <property type="component" value="Unassembled WGS sequence"/>
</dbReference>
<dbReference type="AlphaFoldDB" id="A0A135UIP9"/>
<keyword evidence="3" id="KW-1185">Reference proteome</keyword>
<comment type="caution">
    <text evidence="2">The sequence shown here is derived from an EMBL/GenBank/DDBJ whole genome shotgun (WGS) entry which is preliminary data.</text>
</comment>
<accession>A0A135UIP9</accession>
<feature type="region of interest" description="Disordered" evidence="1">
    <location>
        <begin position="44"/>
        <end position="69"/>
    </location>
</feature>
<protein>
    <submittedName>
        <fullName evidence="2">Uncharacterized protein</fullName>
    </submittedName>
</protein>
<dbReference type="EMBL" id="JFFI01001403">
    <property type="protein sequence ID" value="KXH60273.1"/>
    <property type="molecule type" value="Genomic_DNA"/>
</dbReference>
<reference evidence="2 3" key="1">
    <citation type="submission" date="2014-02" db="EMBL/GenBank/DDBJ databases">
        <title>The genome sequence of Colletotrichum salicis CBS 607.94.</title>
        <authorList>
            <person name="Baroncelli R."/>
            <person name="Thon M.R."/>
        </authorList>
    </citation>
    <scope>NUCLEOTIDE SEQUENCE [LARGE SCALE GENOMIC DNA]</scope>
    <source>
        <strain evidence="2 3">CBS 607.94</strain>
    </source>
</reference>
<gene>
    <name evidence="2" type="ORF">CSAL01_03093</name>
</gene>
<proteinExistence type="predicted"/>
<name>A0A135UIP9_9PEZI</name>
<sequence>MGGRLVIATQPSIFGDGDRAGEEEGPRGFLVLRSRRRIQPFQLGVEGSRPGKPSSLWKRGSGKSCHSRNRIGQNLADEGLSAITPSEGRAGGITGNEYPYSSTPIDLIRTTVHLSAEHGPGVKHATQRANIQYG</sequence>
<organism evidence="2 3">
    <name type="scientific">Colletotrichum salicis</name>
    <dbReference type="NCBI Taxonomy" id="1209931"/>
    <lineage>
        <taxon>Eukaryota</taxon>
        <taxon>Fungi</taxon>
        <taxon>Dikarya</taxon>
        <taxon>Ascomycota</taxon>
        <taxon>Pezizomycotina</taxon>
        <taxon>Sordariomycetes</taxon>
        <taxon>Hypocreomycetidae</taxon>
        <taxon>Glomerellales</taxon>
        <taxon>Glomerellaceae</taxon>
        <taxon>Colletotrichum</taxon>
        <taxon>Colletotrichum acutatum species complex</taxon>
    </lineage>
</organism>